<protein>
    <recommendedName>
        <fullName evidence="7">Endoribonuclease YbeY</fullName>
        <ecNumber evidence="7">3.1.-.-</ecNumber>
    </recommendedName>
</protein>
<dbReference type="EC" id="3.1.-.-" evidence="7"/>
<sequence length="180" mass="19519">MTTDIPPKGAAADFLPPALSLAVQYGAPAPELPRWRLRRWVRHAVDGVARARLRGGGKRGARRPGFGAAALTLRLVDAQEGQELNRAYRGRDYATNVLTFEYGVDPSGTAGGDIVLCLPVLRREAEEQQKTLLDHAAHLAVHGVLHALGYDHIEAGQAREMESLEIDILGKLGIADPYRA</sequence>
<comment type="subcellular location">
    <subcellularLocation>
        <location evidence="7">Cytoplasm</location>
    </subcellularLocation>
</comment>
<gene>
    <name evidence="7" type="primary">ybeY</name>
    <name evidence="8" type="ORF">SAMN04488135_110170</name>
</gene>
<name>A0A1M5YTW9_9BURK</name>
<feature type="binding site" evidence="7">
    <location>
        <position position="152"/>
    </location>
    <ligand>
        <name>Zn(2+)</name>
        <dbReference type="ChEBI" id="CHEBI:29105"/>
        <note>catalytic</note>
    </ligand>
</feature>
<comment type="function">
    <text evidence="7">Single strand-specific metallo-endoribonuclease involved in late-stage 70S ribosome quality control and in maturation of the 3' terminus of the 16S rRNA.</text>
</comment>
<keyword evidence="4 7" id="KW-0255">Endonuclease</keyword>
<reference evidence="8 9" key="1">
    <citation type="submission" date="2016-11" db="EMBL/GenBank/DDBJ databases">
        <authorList>
            <person name="Jaros S."/>
            <person name="Januszkiewicz K."/>
            <person name="Wedrychowicz H."/>
        </authorList>
    </citation>
    <scope>NUCLEOTIDE SEQUENCE [LARGE SCALE GENOMIC DNA]</scope>
    <source>
        <strain evidence="8 9">CGMCC 1.10190</strain>
    </source>
</reference>
<dbReference type="STRING" id="658167.SAMN04488135_110170"/>
<accession>A0A1M5YTW9</accession>
<dbReference type="PANTHER" id="PTHR46986:SF1">
    <property type="entry name" value="ENDORIBONUCLEASE YBEY, CHLOROPLASTIC"/>
    <property type="match status" value="1"/>
</dbReference>
<keyword evidence="2 7" id="KW-0540">Nuclease</keyword>
<dbReference type="GO" id="GO:0004521">
    <property type="term" value="F:RNA endonuclease activity"/>
    <property type="evidence" value="ECO:0007669"/>
    <property type="project" value="UniProtKB-UniRule"/>
</dbReference>
<comment type="cofactor">
    <cofactor evidence="7">
        <name>Zn(2+)</name>
        <dbReference type="ChEBI" id="CHEBI:29105"/>
    </cofactor>
    <text evidence="7">Binds 1 zinc ion.</text>
</comment>
<evidence type="ECO:0000256" key="3">
    <source>
        <dbReference type="ARBA" id="ARBA00022723"/>
    </source>
</evidence>
<proteinExistence type="inferred from homology"/>
<dbReference type="Gene3D" id="3.40.390.30">
    <property type="entry name" value="Metalloproteases ('zincins'), catalytic domain"/>
    <property type="match status" value="1"/>
</dbReference>
<keyword evidence="5 7" id="KW-0378">Hydrolase</keyword>
<evidence type="ECO:0000313" key="8">
    <source>
        <dbReference type="EMBL" id="SHI15455.1"/>
    </source>
</evidence>
<dbReference type="Proteomes" id="UP000184226">
    <property type="component" value="Unassembled WGS sequence"/>
</dbReference>
<keyword evidence="7" id="KW-0690">Ribosome biogenesis</keyword>
<dbReference type="EMBL" id="FQXE01000010">
    <property type="protein sequence ID" value="SHI15455.1"/>
    <property type="molecule type" value="Genomic_DNA"/>
</dbReference>
<evidence type="ECO:0000313" key="9">
    <source>
        <dbReference type="Proteomes" id="UP000184226"/>
    </source>
</evidence>
<dbReference type="PANTHER" id="PTHR46986">
    <property type="entry name" value="ENDORIBONUCLEASE YBEY, CHLOROPLASTIC"/>
    <property type="match status" value="1"/>
</dbReference>
<evidence type="ECO:0000256" key="1">
    <source>
        <dbReference type="ARBA" id="ARBA00010875"/>
    </source>
</evidence>
<dbReference type="InterPro" id="IPR002036">
    <property type="entry name" value="YbeY"/>
</dbReference>
<dbReference type="Pfam" id="PF02130">
    <property type="entry name" value="YbeY"/>
    <property type="match status" value="1"/>
</dbReference>
<dbReference type="HAMAP" id="MF_00009">
    <property type="entry name" value="Endoribonucl_YbeY"/>
    <property type="match status" value="1"/>
</dbReference>
<keyword evidence="6 7" id="KW-0862">Zinc</keyword>
<evidence type="ECO:0000256" key="5">
    <source>
        <dbReference type="ARBA" id="ARBA00022801"/>
    </source>
</evidence>
<keyword evidence="9" id="KW-1185">Reference proteome</keyword>
<keyword evidence="3 7" id="KW-0479">Metal-binding</keyword>
<comment type="similarity">
    <text evidence="1 7">Belongs to the endoribonuclease YbeY family.</text>
</comment>
<keyword evidence="7" id="KW-0963">Cytoplasm</keyword>
<evidence type="ECO:0000256" key="2">
    <source>
        <dbReference type="ARBA" id="ARBA00022722"/>
    </source>
</evidence>
<dbReference type="NCBIfam" id="TIGR00043">
    <property type="entry name" value="rRNA maturation RNase YbeY"/>
    <property type="match status" value="1"/>
</dbReference>
<dbReference type="GO" id="GO:0004222">
    <property type="term" value="F:metalloendopeptidase activity"/>
    <property type="evidence" value="ECO:0007669"/>
    <property type="project" value="InterPro"/>
</dbReference>
<dbReference type="GO" id="GO:0006364">
    <property type="term" value="P:rRNA processing"/>
    <property type="evidence" value="ECO:0007669"/>
    <property type="project" value="UniProtKB-UniRule"/>
</dbReference>
<feature type="binding site" evidence="7">
    <location>
        <position position="142"/>
    </location>
    <ligand>
        <name>Zn(2+)</name>
        <dbReference type="ChEBI" id="CHEBI:29105"/>
        <note>catalytic</note>
    </ligand>
</feature>
<dbReference type="PROSITE" id="PS01306">
    <property type="entry name" value="UPF0054"/>
    <property type="match status" value="1"/>
</dbReference>
<dbReference type="InterPro" id="IPR023091">
    <property type="entry name" value="MetalPrtase_cat_dom_sf_prd"/>
</dbReference>
<dbReference type="SUPFAM" id="SSF55486">
    <property type="entry name" value="Metalloproteases ('zincins'), catalytic domain"/>
    <property type="match status" value="1"/>
</dbReference>
<keyword evidence="7" id="KW-0698">rRNA processing</keyword>
<evidence type="ECO:0000256" key="4">
    <source>
        <dbReference type="ARBA" id="ARBA00022759"/>
    </source>
</evidence>
<evidence type="ECO:0000256" key="6">
    <source>
        <dbReference type="ARBA" id="ARBA00022833"/>
    </source>
</evidence>
<evidence type="ECO:0000256" key="7">
    <source>
        <dbReference type="HAMAP-Rule" id="MF_00009"/>
    </source>
</evidence>
<feature type="binding site" evidence="7">
    <location>
        <position position="146"/>
    </location>
    <ligand>
        <name>Zn(2+)</name>
        <dbReference type="ChEBI" id="CHEBI:29105"/>
        <note>catalytic</note>
    </ligand>
</feature>
<dbReference type="InterPro" id="IPR020549">
    <property type="entry name" value="YbeY_CS"/>
</dbReference>
<dbReference type="AlphaFoldDB" id="A0A1M5YTW9"/>
<dbReference type="GO" id="GO:0005737">
    <property type="term" value="C:cytoplasm"/>
    <property type="evidence" value="ECO:0007669"/>
    <property type="project" value="UniProtKB-SubCell"/>
</dbReference>
<organism evidence="8 9">
    <name type="scientific">Pollutimonas bauzanensis</name>
    <dbReference type="NCBI Taxonomy" id="658167"/>
    <lineage>
        <taxon>Bacteria</taxon>
        <taxon>Pseudomonadati</taxon>
        <taxon>Pseudomonadota</taxon>
        <taxon>Betaproteobacteria</taxon>
        <taxon>Burkholderiales</taxon>
        <taxon>Alcaligenaceae</taxon>
        <taxon>Pollutimonas</taxon>
    </lineage>
</organism>
<dbReference type="GO" id="GO:0008270">
    <property type="term" value="F:zinc ion binding"/>
    <property type="evidence" value="ECO:0007669"/>
    <property type="project" value="UniProtKB-UniRule"/>
</dbReference>